<evidence type="ECO:0000256" key="1">
    <source>
        <dbReference type="SAM" id="Phobius"/>
    </source>
</evidence>
<protein>
    <submittedName>
        <fullName evidence="2">Uncharacterized protein</fullName>
    </submittedName>
</protein>
<evidence type="ECO:0000313" key="3">
    <source>
        <dbReference type="Proteomes" id="UP001174934"/>
    </source>
</evidence>
<feature type="transmembrane region" description="Helical" evidence="1">
    <location>
        <begin position="71"/>
        <end position="89"/>
    </location>
</feature>
<name>A0AA39WMK7_9PEZI</name>
<keyword evidence="1" id="KW-0472">Membrane</keyword>
<keyword evidence="1" id="KW-0812">Transmembrane</keyword>
<sequence length="176" mass="19533">MDSSLHEVWQAASGSPFVPTVGKNSQFLVGFFLTVLGIALTGAFALSMFYRHLAATIQNFSRANQIPDRSIVSLPVLGLPASVALAYVYQNPILPSPSPPIAVYSSNQGELQQDWRGIHVLCSRSLRLEKQKRYPEKESPRRISTRICTIAHFSTSKKATSRFLPALSIHWPQDHT</sequence>
<reference evidence="2" key="1">
    <citation type="submission" date="2023-06" db="EMBL/GenBank/DDBJ databases">
        <title>Genome-scale phylogeny and comparative genomics of the fungal order Sordariales.</title>
        <authorList>
            <consortium name="Lawrence Berkeley National Laboratory"/>
            <person name="Hensen N."/>
            <person name="Bonometti L."/>
            <person name="Westerberg I."/>
            <person name="Brannstrom I.O."/>
            <person name="Guillou S."/>
            <person name="Cros-Aarteil S."/>
            <person name="Calhoun S."/>
            <person name="Haridas S."/>
            <person name="Kuo A."/>
            <person name="Mondo S."/>
            <person name="Pangilinan J."/>
            <person name="Riley R."/>
            <person name="LaButti K."/>
            <person name="Andreopoulos B."/>
            <person name="Lipzen A."/>
            <person name="Chen C."/>
            <person name="Yanf M."/>
            <person name="Daum C."/>
            <person name="Ng V."/>
            <person name="Clum A."/>
            <person name="Steindorff A."/>
            <person name="Ohm R."/>
            <person name="Martin F."/>
            <person name="Silar P."/>
            <person name="Natvig D."/>
            <person name="Lalanne C."/>
            <person name="Gautier V."/>
            <person name="Ament-velasquez S.L."/>
            <person name="Kruys A."/>
            <person name="Hutchinson M.I."/>
            <person name="Powell A.J."/>
            <person name="Barry K."/>
            <person name="Miller A.N."/>
            <person name="Grigoriev I.V."/>
            <person name="Debuchy R."/>
            <person name="Gladieux P."/>
            <person name="Thoren M.H."/>
            <person name="Johannesson H."/>
        </authorList>
    </citation>
    <scope>NUCLEOTIDE SEQUENCE</scope>
    <source>
        <strain evidence="2">SMH3391-2</strain>
    </source>
</reference>
<keyword evidence="1" id="KW-1133">Transmembrane helix</keyword>
<dbReference type="AlphaFoldDB" id="A0AA39WMK7"/>
<organism evidence="2 3">
    <name type="scientific">Bombardia bombarda</name>
    <dbReference type="NCBI Taxonomy" id="252184"/>
    <lineage>
        <taxon>Eukaryota</taxon>
        <taxon>Fungi</taxon>
        <taxon>Dikarya</taxon>
        <taxon>Ascomycota</taxon>
        <taxon>Pezizomycotina</taxon>
        <taxon>Sordariomycetes</taxon>
        <taxon>Sordariomycetidae</taxon>
        <taxon>Sordariales</taxon>
        <taxon>Lasiosphaeriaceae</taxon>
        <taxon>Bombardia</taxon>
    </lineage>
</organism>
<gene>
    <name evidence="2" type="ORF">B0T17DRAFT_328106</name>
</gene>
<proteinExistence type="predicted"/>
<dbReference type="EMBL" id="JAULSR010000005">
    <property type="protein sequence ID" value="KAK0618182.1"/>
    <property type="molecule type" value="Genomic_DNA"/>
</dbReference>
<feature type="transmembrane region" description="Helical" evidence="1">
    <location>
        <begin position="27"/>
        <end position="50"/>
    </location>
</feature>
<dbReference type="Proteomes" id="UP001174934">
    <property type="component" value="Unassembled WGS sequence"/>
</dbReference>
<comment type="caution">
    <text evidence="2">The sequence shown here is derived from an EMBL/GenBank/DDBJ whole genome shotgun (WGS) entry which is preliminary data.</text>
</comment>
<keyword evidence="3" id="KW-1185">Reference proteome</keyword>
<evidence type="ECO:0000313" key="2">
    <source>
        <dbReference type="EMBL" id="KAK0618182.1"/>
    </source>
</evidence>
<accession>A0AA39WMK7</accession>